<evidence type="ECO:0000256" key="7">
    <source>
        <dbReference type="ARBA" id="ARBA00022824"/>
    </source>
</evidence>
<dbReference type="InterPro" id="IPR002591">
    <property type="entry name" value="Phosphodiest/P_Trfase"/>
</dbReference>
<evidence type="ECO:0000256" key="6">
    <source>
        <dbReference type="ARBA" id="ARBA00022692"/>
    </source>
</evidence>
<evidence type="ECO:0000256" key="10">
    <source>
        <dbReference type="ARBA" id="ARBA00023180"/>
    </source>
</evidence>
<feature type="transmembrane region" description="Helical" evidence="12">
    <location>
        <begin position="693"/>
        <end position="717"/>
    </location>
</feature>
<feature type="transmembrane region" description="Helical" evidence="12">
    <location>
        <begin position="633"/>
        <end position="650"/>
    </location>
</feature>
<feature type="transmembrane region" description="Helical" evidence="12">
    <location>
        <begin position="1034"/>
        <end position="1055"/>
    </location>
</feature>
<gene>
    <name evidence="13" type="ORF">N7482_005177</name>
</gene>
<dbReference type="FunFam" id="3.40.720.10:FF:000058">
    <property type="entry name" value="Phosphoethanolamine N-methyltransferase, putative (AFU_orthologue AFUA_6G04290)"/>
    <property type="match status" value="1"/>
</dbReference>
<dbReference type="OrthoDB" id="272139at2759"/>
<dbReference type="InterPro" id="IPR037675">
    <property type="entry name" value="PIG-O_N"/>
</dbReference>
<comment type="similarity">
    <text evidence="3">Belongs to the PIGG/PIGN/PIGO family. PIGO subfamily.</text>
</comment>
<keyword evidence="5 13" id="KW-0808">Transferase</keyword>
<dbReference type="PANTHER" id="PTHR23071">
    <property type="entry name" value="PHOSPHATIDYLINOSITOL GLYCAN"/>
    <property type="match status" value="1"/>
</dbReference>
<dbReference type="Proteomes" id="UP001149163">
    <property type="component" value="Unassembled WGS sequence"/>
</dbReference>
<dbReference type="Gene3D" id="3.40.720.10">
    <property type="entry name" value="Alkaline Phosphatase, subunit A"/>
    <property type="match status" value="1"/>
</dbReference>
<keyword evidence="10" id="KW-0325">Glycoprotein</keyword>
<evidence type="ECO:0000256" key="2">
    <source>
        <dbReference type="ARBA" id="ARBA00004687"/>
    </source>
</evidence>
<feature type="compositionally biased region" description="Polar residues" evidence="11">
    <location>
        <begin position="23"/>
        <end position="39"/>
    </location>
</feature>
<evidence type="ECO:0000313" key="14">
    <source>
        <dbReference type="Proteomes" id="UP001149163"/>
    </source>
</evidence>
<dbReference type="Pfam" id="PF01663">
    <property type="entry name" value="Phosphodiest"/>
    <property type="match status" value="1"/>
</dbReference>
<feature type="transmembrane region" description="Helical" evidence="12">
    <location>
        <begin position="603"/>
        <end position="621"/>
    </location>
</feature>
<keyword evidence="8 12" id="KW-1133">Transmembrane helix</keyword>
<proteinExistence type="inferred from homology"/>
<keyword evidence="9 12" id="KW-0472">Membrane</keyword>
<feature type="compositionally biased region" description="Low complexity" evidence="11">
    <location>
        <begin position="7"/>
        <end position="22"/>
    </location>
</feature>
<reference evidence="13" key="2">
    <citation type="journal article" date="2023" name="IMA Fungus">
        <title>Comparative genomic study of the Penicillium genus elucidates a diverse pangenome and 15 lateral gene transfer events.</title>
        <authorList>
            <person name="Petersen C."/>
            <person name="Sorensen T."/>
            <person name="Nielsen M.R."/>
            <person name="Sondergaard T.E."/>
            <person name="Sorensen J.L."/>
            <person name="Fitzpatrick D.A."/>
            <person name="Frisvad J.C."/>
            <person name="Nielsen K.L."/>
        </authorList>
    </citation>
    <scope>NUCLEOTIDE SEQUENCE</scope>
    <source>
        <strain evidence="13">IBT 26290</strain>
    </source>
</reference>
<dbReference type="PANTHER" id="PTHR23071:SF1">
    <property type="entry name" value="GPI ETHANOLAMINE PHOSPHATE TRANSFERASE 3"/>
    <property type="match status" value="1"/>
</dbReference>
<feature type="transmembrane region" description="Helical" evidence="12">
    <location>
        <begin position="575"/>
        <end position="591"/>
    </location>
</feature>
<dbReference type="InterPro" id="IPR039524">
    <property type="entry name" value="PIGO/GPI13"/>
</dbReference>
<accession>A0A9W9I3E4</accession>
<feature type="transmembrane region" description="Helical" evidence="12">
    <location>
        <begin position="542"/>
        <end position="563"/>
    </location>
</feature>
<evidence type="ECO:0000256" key="11">
    <source>
        <dbReference type="SAM" id="MobiDB-lite"/>
    </source>
</evidence>
<dbReference type="GO" id="GO:0005789">
    <property type="term" value="C:endoplasmic reticulum membrane"/>
    <property type="evidence" value="ECO:0007669"/>
    <property type="project" value="UniProtKB-SubCell"/>
</dbReference>
<evidence type="ECO:0000313" key="13">
    <source>
        <dbReference type="EMBL" id="KAJ5166396.1"/>
    </source>
</evidence>
<dbReference type="GO" id="GO:0006506">
    <property type="term" value="P:GPI anchor biosynthetic process"/>
    <property type="evidence" value="ECO:0007669"/>
    <property type="project" value="UniProtKB-KW"/>
</dbReference>
<comment type="subcellular location">
    <subcellularLocation>
        <location evidence="1">Endoplasmic reticulum membrane</location>
        <topology evidence="1">Multi-pass membrane protein</topology>
    </subcellularLocation>
</comment>
<feature type="transmembrane region" description="Helical" evidence="12">
    <location>
        <begin position="777"/>
        <end position="797"/>
    </location>
</feature>
<feature type="transmembrane region" description="Helical" evidence="12">
    <location>
        <begin position="939"/>
        <end position="962"/>
    </location>
</feature>
<feature type="region of interest" description="Disordered" evidence="11">
    <location>
        <begin position="1"/>
        <end position="40"/>
    </location>
</feature>
<evidence type="ECO:0000256" key="3">
    <source>
        <dbReference type="ARBA" id="ARBA00008695"/>
    </source>
</evidence>
<evidence type="ECO:0000256" key="5">
    <source>
        <dbReference type="ARBA" id="ARBA00022679"/>
    </source>
</evidence>
<dbReference type="GO" id="GO:0051377">
    <property type="term" value="F:mannose-ethanolamine phosphotransferase activity"/>
    <property type="evidence" value="ECO:0007669"/>
    <property type="project" value="InterPro"/>
</dbReference>
<sequence>MVPTPPTGGLSSNSPSTGSRGSIQSSPLAPSTKAKQSAIQEAKSRQLEQEFKTKHLGILGVLTWVLLLHVAGIYFFTKGFLLTRMVLDNKSSCDLLPFEDASGRAVASSMGSKKGCWHDKSFDKAVVIIIDALRYDFTVPFVPRDESEAAHLFHDNIPVLYETAVNNPANAILLPFIADPPTTTLQRLKGLTTGTLPTFIDAGSNFAGTAIDEDNLVAQLHSAGKTLVHLGDDTWQSLFPGYFDANLSHPYDSFNVWDLHTVDNGVNEHLFPLLRPENKTKWDVIFGHYLGVDHAGHRYGPNHAAMAAKLQEMDGVIREIIASLDDDTLLVVMGDHGMDIKGDHGGESDDEVEAALWMYSKRGVFGRTSKETLLPPKHARERFVPQIDLVPTLSLLLGLPIPFNNLGSPIEEAFAGSSGNDWSNLLAVNRLSAAQIKRYQHAYATARGAGDDEESFALWTAADEEWKTASKGFTSKATAVRSSYELYRKYQRHTLEICRGLWARFDVSSMIEGVVLLLCGISLLVLYARGMKIDRTELTPQLLSFVGAGTGLGAVAGAGLVLFGITDMTAIDSSALLAAFGSMVGGLFALLKKPANLTLPLPNGMWGWLAVFFTVSQSVGFASNSYTIWEDEILLFFLTTFGVCAGISSMRQKSTADRVLGVYHSILFVILGRVASFSRLCREEQMPFCRSTYYASSTSSISAPWQLAIPFLVMVFLPSVVRSFYIGSKSYEGAATLWIGVAFRLGLLITSLFWVLEGADDGEWLPLRKETLKSIRVFLAQLVLAIAFGAGTGAFFYSKPCISVSVSKPPPEDPNAPPVPFIVGQQQQPRTTVTILGFGNVYGTRFFFLVVNFALAIIMMQKPMGQGAIALLIWQILSLLEILDTNALTLTNSPIGPIVLGLLGSFYYFKTGHQAVLSSIQWETVFIPMSTVKYPWAPLLVILNTFGAQILAAIAVPLTVLWKRPLQTHDRVSQSSNTKLVNPATRLLSDVVQAASTHMLYLATINLATTMWAGHLRRHLMLYRIFSPRFMMGAAVLGVVDVILMLVAVAGVRWSTISVGEIFGW</sequence>
<feature type="transmembrane region" description="Helical" evidence="12">
    <location>
        <begin position="662"/>
        <end position="681"/>
    </location>
</feature>
<feature type="transmembrane region" description="Helical" evidence="12">
    <location>
        <begin position="509"/>
        <end position="530"/>
    </location>
</feature>
<dbReference type="AlphaFoldDB" id="A0A9W9I3E4"/>
<evidence type="ECO:0000256" key="8">
    <source>
        <dbReference type="ARBA" id="ARBA00022989"/>
    </source>
</evidence>
<dbReference type="EMBL" id="JAPQKN010000003">
    <property type="protein sequence ID" value="KAJ5166396.1"/>
    <property type="molecule type" value="Genomic_DNA"/>
</dbReference>
<feature type="transmembrane region" description="Helical" evidence="12">
    <location>
        <begin position="56"/>
        <end position="76"/>
    </location>
</feature>
<reference evidence="13" key="1">
    <citation type="submission" date="2022-11" db="EMBL/GenBank/DDBJ databases">
        <authorList>
            <person name="Petersen C."/>
        </authorList>
    </citation>
    <scope>NUCLEOTIDE SEQUENCE</scope>
    <source>
        <strain evidence="13">IBT 26290</strain>
    </source>
</reference>
<keyword evidence="6 12" id="KW-0812">Transmembrane</keyword>
<comment type="caution">
    <text evidence="13">The sequence shown here is derived from an EMBL/GenBank/DDBJ whole genome shotgun (WGS) entry which is preliminary data.</text>
</comment>
<dbReference type="InterPro" id="IPR017850">
    <property type="entry name" value="Alkaline_phosphatase_core_sf"/>
</dbReference>
<protein>
    <submittedName>
        <fullName evidence="13">GPI ethanolamine phosphate transferase 3</fullName>
    </submittedName>
</protein>
<feature type="transmembrane region" description="Helical" evidence="12">
    <location>
        <begin position="991"/>
        <end position="1013"/>
    </location>
</feature>
<name>A0A9W9I3E4_9EURO</name>
<dbReference type="GeneID" id="81426478"/>
<evidence type="ECO:0000256" key="4">
    <source>
        <dbReference type="ARBA" id="ARBA00022502"/>
    </source>
</evidence>
<dbReference type="CDD" id="cd16023">
    <property type="entry name" value="GPI_EPT_3"/>
    <property type="match status" value="1"/>
</dbReference>
<dbReference type="SUPFAM" id="SSF53649">
    <property type="entry name" value="Alkaline phosphatase-like"/>
    <property type="match status" value="1"/>
</dbReference>
<feature type="transmembrane region" description="Helical" evidence="12">
    <location>
        <begin position="737"/>
        <end position="756"/>
    </location>
</feature>
<feature type="transmembrane region" description="Helical" evidence="12">
    <location>
        <begin position="842"/>
        <end position="860"/>
    </location>
</feature>
<dbReference type="RefSeq" id="XP_056542857.1">
    <property type="nucleotide sequence ID" value="XM_056687302.1"/>
</dbReference>
<organism evidence="13 14">
    <name type="scientific">Penicillium canariense</name>
    <dbReference type="NCBI Taxonomy" id="189055"/>
    <lineage>
        <taxon>Eukaryota</taxon>
        <taxon>Fungi</taxon>
        <taxon>Dikarya</taxon>
        <taxon>Ascomycota</taxon>
        <taxon>Pezizomycotina</taxon>
        <taxon>Eurotiomycetes</taxon>
        <taxon>Eurotiomycetidae</taxon>
        <taxon>Eurotiales</taxon>
        <taxon>Aspergillaceae</taxon>
        <taxon>Penicillium</taxon>
    </lineage>
</organism>
<keyword evidence="7" id="KW-0256">Endoplasmic reticulum</keyword>
<keyword evidence="14" id="KW-1185">Reference proteome</keyword>
<comment type="pathway">
    <text evidence="2">Glycolipid biosynthesis; glycosylphosphatidylinositol-anchor biosynthesis.</text>
</comment>
<evidence type="ECO:0000256" key="1">
    <source>
        <dbReference type="ARBA" id="ARBA00004477"/>
    </source>
</evidence>
<evidence type="ECO:0000256" key="12">
    <source>
        <dbReference type="SAM" id="Phobius"/>
    </source>
</evidence>
<evidence type="ECO:0000256" key="9">
    <source>
        <dbReference type="ARBA" id="ARBA00023136"/>
    </source>
</evidence>
<keyword evidence="4" id="KW-0337">GPI-anchor biosynthesis</keyword>
<feature type="transmembrane region" description="Helical" evidence="12">
    <location>
        <begin position="889"/>
        <end position="909"/>
    </location>
</feature>